<dbReference type="EMBL" id="PJLB01000008">
    <property type="protein sequence ID" value="PND02519.1"/>
    <property type="molecule type" value="Genomic_DNA"/>
</dbReference>
<dbReference type="OMA" id="LMICEAR"/>
<dbReference type="Pfam" id="PF16798">
    <property type="entry name" value="DUF5069"/>
    <property type="match status" value="1"/>
</dbReference>
<evidence type="ECO:0000313" key="2">
    <source>
        <dbReference type="EMBL" id="PNC56960.1"/>
    </source>
</evidence>
<proteinExistence type="predicted"/>
<feature type="domain" description="DUF5069" evidence="1">
    <location>
        <begin position="104"/>
        <end position="173"/>
    </location>
</feature>
<accession>A0A2N8I6R8</accession>
<dbReference type="EMBL" id="PJKN01000002">
    <property type="protein sequence ID" value="PNC56960.1"/>
    <property type="molecule type" value="Genomic_DNA"/>
</dbReference>
<dbReference type="AlphaFoldDB" id="A0A2N8I6R8"/>
<protein>
    <submittedName>
        <fullName evidence="2">DUF5069 domain-containing protein</fullName>
    </submittedName>
</protein>
<sequence length="187" mass="21454">MMEEDWNDTFYDLFREAVGRYHEGHRNVDGFFTDQEIIFLSSIGCRTRELFDFVETYARTGEPSPTTVLLMAAARRDFFLTVQHGQFYQGKPVIGYDLPGFGDELCGLPYLPRLIAKARAKLVGSMGDDIIYCCENDRRFFRDHGNIHPADFLRVVWAAGDSDPKVYDYVRQRTLSVSSAVPDNEQT</sequence>
<gene>
    <name evidence="3" type="ORF">CXT95_07645</name>
    <name evidence="2" type="ORF">CXU09_05130</name>
</gene>
<dbReference type="InterPro" id="IPR031849">
    <property type="entry name" value="DUF5069"/>
</dbReference>
<evidence type="ECO:0000313" key="4">
    <source>
        <dbReference type="Proteomes" id="UP000235914"/>
    </source>
</evidence>
<evidence type="ECO:0000313" key="3">
    <source>
        <dbReference type="EMBL" id="PND02519.1"/>
    </source>
</evidence>
<comment type="caution">
    <text evidence="2">The sequence shown here is derived from an EMBL/GenBank/DDBJ whole genome shotgun (WGS) entry which is preliminary data.</text>
</comment>
<organism evidence="2 4">
    <name type="scientific">Akkermansia muciniphila</name>
    <dbReference type="NCBI Taxonomy" id="239935"/>
    <lineage>
        <taxon>Bacteria</taxon>
        <taxon>Pseudomonadati</taxon>
        <taxon>Verrucomicrobiota</taxon>
        <taxon>Verrucomicrobiia</taxon>
        <taxon>Verrucomicrobiales</taxon>
        <taxon>Akkermansiaceae</taxon>
        <taxon>Akkermansia</taxon>
    </lineage>
</organism>
<name>A0A2N8I6R8_9BACT</name>
<reference evidence="4 5" key="1">
    <citation type="journal article" date="2017" name="BMC Genomics">
        <title>Genome sequencing of 39 Akkermansia muciniphila isolates reveals its population structure, genomic and functional diverisity, and global distribution in mammalian gut microbiotas.</title>
        <authorList>
            <person name="Guo X."/>
            <person name="Li S."/>
            <person name="Zhang J."/>
            <person name="Wu F."/>
            <person name="Li X."/>
            <person name="Wu D."/>
            <person name="Zhang M."/>
            <person name="Ou Z."/>
            <person name="Jie Z."/>
            <person name="Yan Q."/>
            <person name="Li P."/>
            <person name="Yi J."/>
            <person name="Peng Y."/>
        </authorList>
    </citation>
    <scope>NUCLEOTIDE SEQUENCE [LARGE SCALE GENOMIC DNA]</scope>
    <source>
        <strain evidence="3 5">GP28</strain>
        <strain evidence="2 4">GP43</strain>
    </source>
</reference>
<evidence type="ECO:0000259" key="1">
    <source>
        <dbReference type="Pfam" id="PF16798"/>
    </source>
</evidence>
<dbReference type="Proteomes" id="UP000236075">
    <property type="component" value="Unassembled WGS sequence"/>
</dbReference>
<evidence type="ECO:0000313" key="5">
    <source>
        <dbReference type="Proteomes" id="UP000236075"/>
    </source>
</evidence>
<dbReference type="RefSeq" id="WP_012419557.1">
    <property type="nucleotide sequence ID" value="NZ_BAABSF010000004.1"/>
</dbReference>
<dbReference type="Proteomes" id="UP000235914">
    <property type="component" value="Unassembled WGS sequence"/>
</dbReference>